<proteinExistence type="predicted"/>
<evidence type="ECO:0000313" key="3">
    <source>
        <dbReference type="Proteomes" id="UP001500840"/>
    </source>
</evidence>
<sequence>MPIDRSHVRPWLIRTDFSDEVKWTTIRQEIDRARDENGETFGRCLNFIENEKLSTTSILGVVNSLPESYPSRFVFVADQVTFEHQEAVVLLADFCPDYERFDVPPSQRNSDEIHTFRVLPSCVNYITCFLGVHLDFQDFMFSLDDDDVFRAKTVQE</sequence>
<evidence type="ECO:0000259" key="1">
    <source>
        <dbReference type="Pfam" id="PF21962"/>
    </source>
</evidence>
<gene>
    <name evidence="2" type="ORF">GCM10023156_57210</name>
</gene>
<dbReference type="EMBL" id="BAABGA010000086">
    <property type="protein sequence ID" value="GAA4467358.1"/>
    <property type="molecule type" value="Genomic_DNA"/>
</dbReference>
<accession>A0ABP8NHH5</accession>
<name>A0ABP8NHH5_9BACT</name>
<reference evidence="3" key="1">
    <citation type="journal article" date="2019" name="Int. J. Syst. Evol. Microbiol.">
        <title>The Global Catalogue of Microorganisms (GCM) 10K type strain sequencing project: providing services to taxonomists for standard genome sequencing and annotation.</title>
        <authorList>
            <consortium name="The Broad Institute Genomics Platform"/>
            <consortium name="The Broad Institute Genome Sequencing Center for Infectious Disease"/>
            <person name="Wu L."/>
            <person name="Ma J."/>
        </authorList>
    </citation>
    <scope>NUCLEOTIDE SEQUENCE [LARGE SCALE GENOMIC DNA]</scope>
    <source>
        <strain evidence="3">JCM 17759</strain>
    </source>
</reference>
<protein>
    <recommendedName>
        <fullName evidence="1">DUF6924 domain-containing protein</fullName>
    </recommendedName>
</protein>
<feature type="domain" description="DUF6924" evidence="1">
    <location>
        <begin position="10"/>
        <end position="151"/>
    </location>
</feature>
<keyword evidence="3" id="KW-1185">Reference proteome</keyword>
<comment type="caution">
    <text evidence="2">The sequence shown here is derived from an EMBL/GenBank/DDBJ whole genome shotgun (WGS) entry which is preliminary data.</text>
</comment>
<dbReference type="RefSeq" id="WP_345327114.1">
    <property type="nucleotide sequence ID" value="NZ_BAABGA010000086.1"/>
</dbReference>
<dbReference type="InterPro" id="IPR053832">
    <property type="entry name" value="DUF6924"/>
</dbReference>
<evidence type="ECO:0000313" key="2">
    <source>
        <dbReference type="EMBL" id="GAA4467358.1"/>
    </source>
</evidence>
<organism evidence="2 3">
    <name type="scientific">Novipirellula rosea</name>
    <dbReference type="NCBI Taxonomy" id="1031540"/>
    <lineage>
        <taxon>Bacteria</taxon>
        <taxon>Pseudomonadati</taxon>
        <taxon>Planctomycetota</taxon>
        <taxon>Planctomycetia</taxon>
        <taxon>Pirellulales</taxon>
        <taxon>Pirellulaceae</taxon>
        <taxon>Novipirellula</taxon>
    </lineage>
</organism>
<dbReference type="Pfam" id="PF21962">
    <property type="entry name" value="DUF6924"/>
    <property type="match status" value="1"/>
</dbReference>
<dbReference type="Proteomes" id="UP001500840">
    <property type="component" value="Unassembled WGS sequence"/>
</dbReference>